<name>A0A137NRP3_CONC2</name>
<gene>
    <name evidence="1" type="ORF">CONCODRAFT_13003</name>
</gene>
<sequence length="528" mass="61201">MLCIYSEKIWRRQVRKAGLGSFITKIKVSSSAQSHKLTSGDNERNETPACKFILLQPIPQPISFVDESSQGMVTKIQSNGTQKFQTHILLMLSTQIIDYDTKLIPQLDFFLNKLEVGVFGGLLKFSIHRNQDWIVELLSPSFEEKCITSYFHTFHPMVTYLSKYKFYTNNSVICPILKSAIILAGYSGVSKQRPELLKYLKHLAIVQLKKNMFNVKLPVCQAMFIFSNYLLYQGLGKQSLEYFHQGYLMASALGIHKDIPGLNEIDTDERRCIRFTSYKHDAHLYRIINVQSYYLFLAPSWASLNSVYQTNPHSKYPNESLIAECICLSIQCYNVYMAISTSLMTKYSQYTLFSPQLLLRDNSKKVIYLLETLLNHSLIRTLDLHLSLSKNCKNYKQLEIVKNFAKIPIAFYHNLRLILNSQFSPETPTLELDQSTKKLLWSAEALYRITIDVDPLCLPMFYHYLCSTSLLYIKLILAHSHLPQLKELFLGKLKQVYELFHNYRSKYNMPSDLIEVIDIITAYYNIKV</sequence>
<evidence type="ECO:0008006" key="3">
    <source>
        <dbReference type="Google" id="ProtNLM"/>
    </source>
</evidence>
<keyword evidence="2" id="KW-1185">Reference proteome</keyword>
<reference evidence="1 2" key="1">
    <citation type="journal article" date="2015" name="Genome Biol. Evol.">
        <title>Phylogenomic analyses indicate that early fungi evolved digesting cell walls of algal ancestors of land plants.</title>
        <authorList>
            <person name="Chang Y."/>
            <person name="Wang S."/>
            <person name="Sekimoto S."/>
            <person name="Aerts A.L."/>
            <person name="Choi C."/>
            <person name="Clum A."/>
            <person name="LaButti K.M."/>
            <person name="Lindquist E.A."/>
            <person name="Yee Ngan C."/>
            <person name="Ohm R.A."/>
            <person name="Salamov A.A."/>
            <person name="Grigoriev I.V."/>
            <person name="Spatafora J.W."/>
            <person name="Berbee M.L."/>
        </authorList>
    </citation>
    <scope>NUCLEOTIDE SEQUENCE [LARGE SCALE GENOMIC DNA]</scope>
    <source>
        <strain evidence="1 2">NRRL 28638</strain>
    </source>
</reference>
<protein>
    <recommendedName>
        <fullName evidence="3">Transcription factor domain-containing protein</fullName>
    </recommendedName>
</protein>
<organism evidence="1 2">
    <name type="scientific">Conidiobolus coronatus (strain ATCC 28846 / CBS 209.66 / NRRL 28638)</name>
    <name type="common">Delacroixia coronata</name>
    <dbReference type="NCBI Taxonomy" id="796925"/>
    <lineage>
        <taxon>Eukaryota</taxon>
        <taxon>Fungi</taxon>
        <taxon>Fungi incertae sedis</taxon>
        <taxon>Zoopagomycota</taxon>
        <taxon>Entomophthoromycotina</taxon>
        <taxon>Entomophthoromycetes</taxon>
        <taxon>Entomophthorales</taxon>
        <taxon>Ancylistaceae</taxon>
        <taxon>Conidiobolus</taxon>
    </lineage>
</organism>
<evidence type="ECO:0000313" key="1">
    <source>
        <dbReference type="EMBL" id="KXN65407.1"/>
    </source>
</evidence>
<proteinExistence type="predicted"/>
<dbReference type="STRING" id="796925.A0A137NRP3"/>
<accession>A0A137NRP3</accession>
<dbReference type="EMBL" id="KQ964887">
    <property type="protein sequence ID" value="KXN65407.1"/>
    <property type="molecule type" value="Genomic_DNA"/>
</dbReference>
<dbReference type="AlphaFoldDB" id="A0A137NRP3"/>
<dbReference type="Proteomes" id="UP000070444">
    <property type="component" value="Unassembled WGS sequence"/>
</dbReference>
<evidence type="ECO:0000313" key="2">
    <source>
        <dbReference type="Proteomes" id="UP000070444"/>
    </source>
</evidence>
<dbReference type="CDD" id="cd12148">
    <property type="entry name" value="fungal_TF_MHR"/>
    <property type="match status" value="1"/>
</dbReference>